<dbReference type="Gene3D" id="3.40.50.970">
    <property type="match status" value="1"/>
</dbReference>
<keyword evidence="3 7" id="KW-0560">Oxidoreductase</keyword>
<keyword evidence="4 7" id="KW-0786">Thiamine pyrophosphate</keyword>
<evidence type="ECO:0000256" key="7">
    <source>
        <dbReference type="RuleBase" id="RU361139"/>
    </source>
</evidence>
<dbReference type="InterPro" id="IPR029061">
    <property type="entry name" value="THDP-binding"/>
</dbReference>
<evidence type="ECO:0000256" key="6">
    <source>
        <dbReference type="ARBA" id="ARBA00051231"/>
    </source>
</evidence>
<evidence type="ECO:0000256" key="2">
    <source>
        <dbReference type="ARBA" id="ARBA00022946"/>
    </source>
</evidence>
<evidence type="ECO:0000259" key="8">
    <source>
        <dbReference type="Pfam" id="PF00676"/>
    </source>
</evidence>
<protein>
    <recommendedName>
        <fullName evidence="7">Pyruvate dehydrogenase E1 component subunit alpha</fullName>
        <ecNumber evidence="7">1.2.4.1</ecNumber>
    </recommendedName>
</protein>
<dbReference type="InterPro" id="IPR001017">
    <property type="entry name" value="DH_E1"/>
</dbReference>
<reference evidence="9" key="1">
    <citation type="submission" date="2020-03" db="EMBL/GenBank/DDBJ databases">
        <title>Transcriptomic Profiling of the Digestive Tract of the Rat Flea, Xenopsylla cheopis, Following Blood Feeding and Infection with Yersinia pestis.</title>
        <authorList>
            <person name="Bland D.M."/>
            <person name="Martens C.A."/>
            <person name="Virtaneva K."/>
            <person name="Kanakabandi K."/>
            <person name="Long D."/>
            <person name="Rosenke R."/>
            <person name="Saturday G.A."/>
            <person name="Hoyt F.H."/>
            <person name="Bruno D.P."/>
            <person name="Ribeiro J.M.C."/>
            <person name="Hinnebusch J."/>
        </authorList>
    </citation>
    <scope>NUCLEOTIDE SEQUENCE</scope>
</reference>
<keyword evidence="2" id="KW-0809">Transit peptide</keyword>
<name>A0A6M2DGJ0_XENCH</name>
<dbReference type="CDD" id="cd02000">
    <property type="entry name" value="TPP_E1_PDC_ADC_BCADC"/>
    <property type="match status" value="1"/>
</dbReference>
<keyword evidence="5 7" id="KW-0670">Pyruvate</keyword>
<dbReference type="InterPro" id="IPR017597">
    <property type="entry name" value="Pyrv_DH_E1_asu_subgrp-y"/>
</dbReference>
<dbReference type="PANTHER" id="PTHR11516:SF60">
    <property type="entry name" value="PYRUVATE DEHYDROGENASE E1 COMPONENT SUBUNIT ALPHA"/>
    <property type="match status" value="1"/>
</dbReference>
<dbReference type="GO" id="GO:0006086">
    <property type="term" value="P:pyruvate decarboxylation to acetyl-CoA"/>
    <property type="evidence" value="ECO:0007669"/>
    <property type="project" value="InterPro"/>
</dbReference>
<dbReference type="AlphaFoldDB" id="A0A6M2DGJ0"/>
<comment type="function">
    <text evidence="7">The pyruvate dehydrogenase complex catalyzes the overall conversion of pyruvate to acetyl-CoA and CO(2).</text>
</comment>
<accession>A0A6M2DGJ0</accession>
<dbReference type="EMBL" id="GIIL01001717">
    <property type="protein sequence ID" value="NOV45443.1"/>
    <property type="molecule type" value="Transcribed_RNA"/>
</dbReference>
<sequence length="390" mass="42635">MFTKLLSKQKVKPAAICNAGYATEAVFNTKPFRLHKLETGPITEVKVTRDDALNMYKKMQMIRRMETAAGNLYKEKIVRGFCHLYSGQEACAVGMHAVMRPQDSIISAYRVHGWTYLMGVSAVGVLAELTGRKSGCARGKGGSMHMYAPNFYGGNGIVGAQVPLGAGVALAAQYNNTGGVCFTCYGDGAANQGQIFEAFNIASLLKLPCIFVCENNGYGMGTSVERSSASTNYYTRGDYVPGIWVDGMDVLAVREASKYAIDFCTSGKGPIVLETMTYRYSGHSMSDPGTSYRTREEIQEVRQTRDPITSFRERMVSSELATPEELKEIETQVRKEVDEAVKIAKADVEIDMDELGADVYCDQVESLSTARGVLEARPLPLKRIGTAVNV</sequence>
<dbReference type="GO" id="GO:0004739">
    <property type="term" value="F:pyruvate dehydrogenase (acetyl-transferring) activity"/>
    <property type="evidence" value="ECO:0007669"/>
    <property type="project" value="UniProtKB-UniRule"/>
</dbReference>
<dbReference type="EC" id="1.2.4.1" evidence="7"/>
<evidence type="ECO:0000256" key="4">
    <source>
        <dbReference type="ARBA" id="ARBA00023052"/>
    </source>
</evidence>
<dbReference type="PANTHER" id="PTHR11516">
    <property type="entry name" value="PYRUVATE DEHYDROGENASE E1 COMPONENT, ALPHA SUBUNIT BACTERIAL AND ORGANELLAR"/>
    <property type="match status" value="1"/>
</dbReference>
<evidence type="ECO:0000256" key="3">
    <source>
        <dbReference type="ARBA" id="ARBA00023002"/>
    </source>
</evidence>
<dbReference type="SUPFAM" id="SSF52518">
    <property type="entry name" value="Thiamin diphosphate-binding fold (THDP-binding)"/>
    <property type="match status" value="1"/>
</dbReference>
<proteinExistence type="predicted"/>
<evidence type="ECO:0000313" key="9">
    <source>
        <dbReference type="EMBL" id="NOV45443.1"/>
    </source>
</evidence>
<dbReference type="NCBIfam" id="TIGR03182">
    <property type="entry name" value="PDH_E1_alph_y"/>
    <property type="match status" value="1"/>
</dbReference>
<organism evidence="9">
    <name type="scientific">Xenopsylla cheopis</name>
    <name type="common">Oriental rat flea</name>
    <name type="synonym">Pulex cheopis</name>
    <dbReference type="NCBI Taxonomy" id="163159"/>
    <lineage>
        <taxon>Eukaryota</taxon>
        <taxon>Metazoa</taxon>
        <taxon>Ecdysozoa</taxon>
        <taxon>Arthropoda</taxon>
        <taxon>Hexapoda</taxon>
        <taxon>Insecta</taxon>
        <taxon>Pterygota</taxon>
        <taxon>Neoptera</taxon>
        <taxon>Endopterygota</taxon>
        <taxon>Siphonaptera</taxon>
        <taxon>Pulicidae</taxon>
        <taxon>Xenopsyllinae</taxon>
        <taxon>Xenopsylla</taxon>
    </lineage>
</organism>
<dbReference type="FunFam" id="3.40.50.970:FF:000013">
    <property type="entry name" value="Pyruvate dehydrogenase E1 component subunit alpha"/>
    <property type="match status" value="1"/>
</dbReference>
<comment type="catalytic activity">
    <reaction evidence="6 7">
        <text>N(6)-[(R)-lipoyl]-L-lysyl-[protein] + pyruvate + H(+) = N(6)-[(R)-S(8)-acetyldihydrolipoyl]-L-lysyl-[protein] + CO2</text>
        <dbReference type="Rhea" id="RHEA:19189"/>
        <dbReference type="Rhea" id="RHEA-COMP:10474"/>
        <dbReference type="Rhea" id="RHEA-COMP:10478"/>
        <dbReference type="ChEBI" id="CHEBI:15361"/>
        <dbReference type="ChEBI" id="CHEBI:15378"/>
        <dbReference type="ChEBI" id="CHEBI:16526"/>
        <dbReference type="ChEBI" id="CHEBI:83099"/>
        <dbReference type="ChEBI" id="CHEBI:83111"/>
        <dbReference type="EC" id="1.2.4.1"/>
    </reaction>
</comment>
<comment type="cofactor">
    <cofactor evidence="1 7">
        <name>thiamine diphosphate</name>
        <dbReference type="ChEBI" id="CHEBI:58937"/>
    </cofactor>
</comment>
<feature type="domain" description="Dehydrogenase E1 component" evidence="8">
    <location>
        <begin position="57"/>
        <end position="348"/>
    </location>
</feature>
<dbReference type="Pfam" id="PF00676">
    <property type="entry name" value="E1_dh"/>
    <property type="match status" value="1"/>
</dbReference>
<evidence type="ECO:0000256" key="1">
    <source>
        <dbReference type="ARBA" id="ARBA00001964"/>
    </source>
</evidence>
<evidence type="ECO:0000256" key="5">
    <source>
        <dbReference type="ARBA" id="ARBA00023317"/>
    </source>
</evidence>
<dbReference type="InterPro" id="IPR050642">
    <property type="entry name" value="PDH_E1_Alpha_Subunit"/>
</dbReference>